<dbReference type="Gene3D" id="3.40.720.10">
    <property type="entry name" value="Alkaline Phosphatase, subunit A"/>
    <property type="match status" value="4"/>
</dbReference>
<dbReference type="SMART" id="SM00892">
    <property type="entry name" value="Endonuclease_NS"/>
    <property type="match status" value="4"/>
</dbReference>
<dbReference type="GO" id="GO:0016787">
    <property type="term" value="F:hydrolase activity"/>
    <property type="evidence" value="ECO:0007669"/>
    <property type="project" value="UniProtKB-KW"/>
</dbReference>
<dbReference type="SUPFAM" id="SSF54060">
    <property type="entry name" value="His-Me finger endonucleases"/>
    <property type="match status" value="4"/>
</dbReference>
<dbReference type="InterPro" id="IPR001604">
    <property type="entry name" value="Endo_G_ENPP1-like_dom"/>
</dbReference>
<keyword evidence="3" id="KW-0812">Transmembrane</keyword>
<evidence type="ECO:0000313" key="7">
    <source>
        <dbReference type="Proteomes" id="UP001374579"/>
    </source>
</evidence>
<dbReference type="PANTHER" id="PTHR10151:SF114">
    <property type="entry name" value="ECTONUCLEOTIDE PYROPHOSPHATASE_PHOSPHODIESTERASE C27A7.3"/>
    <property type="match status" value="1"/>
</dbReference>
<dbReference type="InterPro" id="IPR002591">
    <property type="entry name" value="Phosphodiest/P_Trfase"/>
</dbReference>
<evidence type="ECO:0000256" key="3">
    <source>
        <dbReference type="SAM" id="Phobius"/>
    </source>
</evidence>
<dbReference type="SMART" id="SM00477">
    <property type="entry name" value="NUC"/>
    <property type="match status" value="2"/>
</dbReference>
<dbReference type="InterPro" id="IPR044925">
    <property type="entry name" value="His-Me_finger_sf"/>
</dbReference>
<dbReference type="CDD" id="cd16018">
    <property type="entry name" value="Enpp"/>
    <property type="match status" value="4"/>
</dbReference>
<comment type="caution">
    <text evidence="6">The sequence shown here is derived from an EMBL/GenBank/DDBJ whole genome shotgun (WGS) entry which is preliminary data.</text>
</comment>
<feature type="domain" description="ENPP1-3/EXOG-like endonuclease/phosphodiesterase" evidence="4">
    <location>
        <begin position="531"/>
        <end position="750"/>
    </location>
</feature>
<dbReference type="InterPro" id="IPR020821">
    <property type="entry name" value="ENPP1-3/EXOG-like_nuc-like"/>
</dbReference>
<dbReference type="GO" id="GO:0003676">
    <property type="term" value="F:nucleic acid binding"/>
    <property type="evidence" value="ECO:0007669"/>
    <property type="project" value="InterPro"/>
</dbReference>
<dbReference type="InterPro" id="IPR044929">
    <property type="entry name" value="DNA/RNA_non-sp_Endonuclease_sf"/>
</dbReference>
<evidence type="ECO:0000256" key="1">
    <source>
        <dbReference type="ARBA" id="ARBA00022801"/>
    </source>
</evidence>
<name>A0AAN9GAR6_9CAEN</name>
<feature type="domain" description="DNA/RNA non-specific endonuclease/pyrophosphatase/phosphodiesterase" evidence="5">
    <location>
        <begin position="1961"/>
        <end position="2176"/>
    </location>
</feature>
<feature type="transmembrane region" description="Helical" evidence="3">
    <location>
        <begin position="38"/>
        <end position="60"/>
    </location>
</feature>
<evidence type="ECO:0000259" key="4">
    <source>
        <dbReference type="SMART" id="SM00477"/>
    </source>
</evidence>
<keyword evidence="1" id="KW-0378">Hydrolase</keyword>
<dbReference type="InterPro" id="IPR017850">
    <property type="entry name" value="Alkaline_phosphatase_core_sf"/>
</dbReference>
<dbReference type="Gene3D" id="3.30.1360.180">
    <property type="match status" value="3"/>
</dbReference>
<evidence type="ECO:0000256" key="2">
    <source>
        <dbReference type="ARBA" id="ARBA00023180"/>
    </source>
</evidence>
<protein>
    <recommendedName>
        <fullName evidence="8">Ectonucleotide pyrophosphatase/phosphodiesterase family member 3</fullName>
    </recommendedName>
</protein>
<reference evidence="6 7" key="1">
    <citation type="submission" date="2024-02" db="EMBL/GenBank/DDBJ databases">
        <title>Chromosome-scale genome assembly of the rough periwinkle Littorina saxatilis.</title>
        <authorList>
            <person name="De Jode A."/>
            <person name="Faria R."/>
            <person name="Formenti G."/>
            <person name="Sims Y."/>
            <person name="Smith T.P."/>
            <person name="Tracey A."/>
            <person name="Wood J.M.D."/>
            <person name="Zagrodzka Z.B."/>
            <person name="Johannesson K."/>
            <person name="Butlin R.K."/>
            <person name="Leder E.H."/>
        </authorList>
    </citation>
    <scope>NUCLEOTIDE SEQUENCE [LARGE SCALE GENOMIC DNA]</scope>
    <source>
        <strain evidence="6">Snail1</strain>
        <tissue evidence="6">Muscle</tissue>
    </source>
</reference>
<organism evidence="6 7">
    <name type="scientific">Littorina saxatilis</name>
    <dbReference type="NCBI Taxonomy" id="31220"/>
    <lineage>
        <taxon>Eukaryota</taxon>
        <taxon>Metazoa</taxon>
        <taxon>Spiralia</taxon>
        <taxon>Lophotrochozoa</taxon>
        <taxon>Mollusca</taxon>
        <taxon>Gastropoda</taxon>
        <taxon>Caenogastropoda</taxon>
        <taxon>Littorinimorpha</taxon>
        <taxon>Littorinoidea</taxon>
        <taxon>Littorinidae</taxon>
        <taxon>Littorina</taxon>
    </lineage>
</organism>
<sequence>MKARYEELELNQDGNSVTSELKVVEQLKFGSSNRRKKYIIAVVLVLVLAAAVTVGLVLGLPTSKSKSSVGTTKPYRPVLLVSLDGFRPSYLTYNVTPHIQQLIREGVHTPRMLPVYPTLTFPNHYTIVTGLYPESHGIVDNKMFDANFQRLYSLGSPEASKPRWYGGEPIWLTVKRQGKKSACYFWVGSDVKIAGEFPNEYRKYNTSVPFSERVDTVLGWLTSPADTRPDLITLYFNEPDHTGHIKGPGPTPEMLEALRTVDGVVGQLVKGLKDHDLYNSVNLLLVADHGMSERSCDRQVKLIDFFNRTELSSMYVYSSASGRIGNTYRYTRPNFTVLDTPSLSSEEIVRRASGHLHMALYPKAQLPKRLHYANNIRIDDVVVKMDDHWVVSRYGSSGPQCSGGTHGWDSRYDTMGALFVGRGPAFKEGVEVPPFENIELYNLMADLLEVAPAPNNGTQGSLYSLLKKPPALDSLTKNEIQCQHVTDLSVSKKLQNYCNCSAAEQNTSQPHVSGILQPVLPNSQSSLCLSDDHHKTMYSTQLHMPLWTSFTVSNEQDILQDKINCIVPEDQLPSEEQGLYSVYTNSTTRADGVTAAAFFTSPSSCGRLTRSSNVIPMMEKLKDDLWEEVWFMLREVVAKSHSPVDVILGPVFDYDFDGLADNLDNITRYADTEGKVALPSHYFVVLARCPQTDQPLLQCIQQLDVLSFLLPNQQNLNAQTGERRLLENVARLRDVELLTGLQFFPDLDPAVSARLRTHVPTALWVKPGVWTDDLCTAPSPSKCTSSYKPVVLISLDGFRADYLVKYNRTPTIDRLIRCGVHAPYMRSVYPTVTFPNHYTIVTGLYPESHGIIDNDMYDMDMGQKFCLSCPQLKNPSWWGGEPLWLTAKRQGHKTATCFWPGSDVPIQGEYPNLYLNYSGGVSFMQRVFTVLQWLKLPEEERPDFITLYFDEPDHTGHQVGPDSPLIGEKLAEVDRAIDELMQALYLHKMHHCANIIIVADHGMSGLSCDRVVSLSGDLSKQELRNMYVYEGPVGRISNKYKYCGSNNCRLDPPRISDDAIIEKLECSNEHMRVYSKASLPLRHHYTNNDRIDDVLLDADDQWLISRTESSKSCSGGNHGYDNLYASMHALFVAHGPAFKSGVEVEPFENIELYNLMADLIGVTPAPNNGTEGSLFNLLRKPPTPQPEAHKPRVMCRNNSETLVDHQRQQDACGCSQVSAPVSGGWSSPLGEPVSQSDGPTLCITNGSDFTLAYDSDMASPAWIAFNVNVTNSTDVVSLEAPCILKDTWMQPDAPDINTTLLEGTGYVPVSLKFSLNKSCSVAMASEVVPMLAAFRDGTWKKVEQMVADYSVQFGKISVTVGPVYNDDATAVWKGRTNKTRLIKDTFPVPTHFFVVLGKCASAEQSLPCWESLDLLSFLIPHVDMPSNCQYFSAMLRENVARLKDVEIATGLHFFSQLPISQAARLQTFLPTKVWDGSPLLKPKRWVEQECPWKEEADNQCPTDYKPVLLISLDGFRADYLVKYNRTPTIDRLIRCGVHAPYMRSVYPTVTFPNHYTIVTGLYPESHGIISNNMYDSHIADKFCLSCDQSKNPAWWGGEPIWLTAKKQGHKTATYFWPGSEVAIEGEYPDMYFNYSGGVSYTKRVNTVLNWLRLPVGERPDYITLYFDEPDHTGHLVGPDSPQIAAKLEEVDSHIGDLMQGLYQDNLHHCVNIILIADHGMSGISCDRVISLAADISKDDLRKMYVYDGAVGRISNKYSYGRVNNSPINPPQINISTIVEKLECSDSHMRVYTKASLPLRHHYTNNDRIDDIVLDSDDQWLVARTTSRYCTGGTHGYDNLYASMHALFVAHGPAFKSGVEVEPFENIELYNLMADLVGVTPAPNNGTEGSLFNLLRKPPTPQAQPHKPSLQCSNDTDGVVMQQKQQDMCGCSQASSAVSGGWSSPLGEPVSQSDGPTLCITNGSDFTLAYDSDMASPAWIAFTVNVTNSTDAVSSALPCVVRDPWMQSGAPVLNTTVLEGMGYVPGSLRFDLGNSCSAAMASEIVPMMAEFKTGMWREVEQLVADYSVQYGQISVTVGPVYNDDVTAVWKGRTNNTRLVQDTFPVPTHFFVVLGKCASAEQTLPCWESLELLSFLVPHAASPTNCQSFGAMLRENVARVRDVEIATGLRFFSNLTITQAARLRTFLPTKVWDGSTLAVTPRKPGNWSEQACPPKDKADRQCPNDYQPVLMVSLDGFKPQYLGRGFTPVMDRLVSCGVHAPYMRSVYPTKTFPNHYSIVTGLYPESHGIIDNNMFDFNVTDEKFKIYSDVKNNPGWWGGEPIWITAKKQNVTSATYFWVGSDVKIQGTYPDIFKYYSEGVPYSSRVSTVVEWMRLPKERRPDLLLLYFDQPDHQAHTSGPFTPEVDKEIARVDTVLGELMDSLYQHDLHHCVNVIILSDHGFSSVSCDKVIELNNYFTREEKDNLYFYLGAFARISNTYASLKNGSLVRYDDNPPMSIHDVQEHLQCVNQMQVYAKTDLPKRHHYVNNDRIDNIILDPTINWTVADKLSKNFCTGGSHGWDNTYKAMEALFVGYGPAFKNGETVKPFENIELYNMISDLLGIQPTPNNGTEGSLDHLLWKTFNREQRAAATYIDNLLTAANVTVTATCNCSLETGRSMDSISQALTSVNKTQVKQRTLPYGAPLLMTSEMKDVVLLYQPTFVTAYSANRSLPLWISASVSPSMLKGDNLASSCAVEDPRITDSQHQQACQNLQQQSGNVTYRSLLPLEYNMGVTSSLLSSQVPIHNTFYAGVWRTLQRYVGNWSMGYQELNIMAGTAFDVDSDGLADTLADIHRTNLSVPTHIFLIASRCQNASQLLGQCSSIQTLSFILPQVDTSKPFNCQTPEEYLIDNEARVRDVELITELQFFPDLLFSQAVAMRTYLPSGLWPL</sequence>
<dbReference type="EMBL" id="JBAMIC010000011">
    <property type="protein sequence ID" value="KAK7100774.1"/>
    <property type="molecule type" value="Genomic_DNA"/>
</dbReference>
<dbReference type="Pfam" id="PF01663">
    <property type="entry name" value="Phosphodiest"/>
    <property type="match status" value="4"/>
</dbReference>
<keyword evidence="3" id="KW-1133">Transmembrane helix</keyword>
<accession>A0AAN9GAR6</accession>
<feature type="domain" description="DNA/RNA non-specific endonuclease/pyrophosphatase/phosphodiesterase" evidence="5">
    <location>
        <begin position="2695"/>
        <end position="2911"/>
    </location>
</feature>
<dbReference type="SUPFAM" id="SSF53649">
    <property type="entry name" value="Alkaline phosphatase-like"/>
    <property type="match status" value="4"/>
</dbReference>
<evidence type="ECO:0000313" key="6">
    <source>
        <dbReference type="EMBL" id="KAK7100774.1"/>
    </source>
</evidence>
<dbReference type="Proteomes" id="UP001374579">
    <property type="component" value="Unassembled WGS sequence"/>
</dbReference>
<dbReference type="Pfam" id="PF01223">
    <property type="entry name" value="Endonuclease_NS"/>
    <property type="match status" value="3"/>
</dbReference>
<keyword evidence="2" id="KW-0325">Glycoprotein</keyword>
<proteinExistence type="predicted"/>
<evidence type="ECO:0008006" key="8">
    <source>
        <dbReference type="Google" id="ProtNLM"/>
    </source>
</evidence>
<dbReference type="PANTHER" id="PTHR10151">
    <property type="entry name" value="ECTONUCLEOTIDE PYROPHOSPHATASE/PHOSPHODIESTERASE"/>
    <property type="match status" value="1"/>
</dbReference>
<feature type="domain" description="ENPP1-3/EXOG-like endonuclease/phosphodiesterase" evidence="4">
    <location>
        <begin position="2696"/>
        <end position="2911"/>
    </location>
</feature>
<feature type="domain" description="DNA/RNA non-specific endonuclease/pyrophosphatase/phosphodiesterase" evidence="5">
    <location>
        <begin position="530"/>
        <end position="750"/>
    </location>
</feature>
<dbReference type="GO" id="GO:0046872">
    <property type="term" value="F:metal ion binding"/>
    <property type="evidence" value="ECO:0007669"/>
    <property type="project" value="InterPro"/>
</dbReference>
<keyword evidence="3" id="KW-0472">Membrane</keyword>
<keyword evidence="7" id="KW-1185">Reference proteome</keyword>
<gene>
    <name evidence="6" type="ORF">V1264_023660</name>
</gene>
<dbReference type="Gene3D" id="3.40.570.10">
    <property type="entry name" value="Extracellular Endonuclease, subunit A"/>
    <property type="match status" value="4"/>
</dbReference>
<evidence type="ECO:0000259" key="5">
    <source>
        <dbReference type="SMART" id="SM00892"/>
    </source>
</evidence>
<feature type="domain" description="DNA/RNA non-specific endonuclease/pyrophosphatase/phosphodiesterase" evidence="5">
    <location>
        <begin position="1245"/>
        <end position="1460"/>
    </location>
</feature>